<dbReference type="Proteomes" id="UP000799324">
    <property type="component" value="Unassembled WGS sequence"/>
</dbReference>
<dbReference type="PANTHER" id="PTHR33112:SF9">
    <property type="entry name" value="HETEROKARYON INCOMPATIBILITY DOMAIN-CONTAINING PROTEIN"/>
    <property type="match status" value="1"/>
</dbReference>
<protein>
    <submittedName>
        <fullName evidence="3">HET-domain-containing protein</fullName>
    </submittedName>
</protein>
<keyword evidence="4" id="KW-1185">Reference proteome</keyword>
<gene>
    <name evidence="3" type="ORF">K491DRAFT_688964</name>
</gene>
<proteinExistence type="predicted"/>
<dbReference type="Pfam" id="PF06985">
    <property type="entry name" value="HET"/>
    <property type="match status" value="1"/>
</dbReference>
<dbReference type="OrthoDB" id="5362512at2759"/>
<dbReference type="InterPro" id="IPR010730">
    <property type="entry name" value="HET"/>
</dbReference>
<dbReference type="EMBL" id="MU004305">
    <property type="protein sequence ID" value="KAF2659615.1"/>
    <property type="molecule type" value="Genomic_DNA"/>
</dbReference>
<dbReference type="AlphaFoldDB" id="A0A6A6THY8"/>
<dbReference type="PANTHER" id="PTHR33112">
    <property type="entry name" value="DOMAIN PROTEIN, PUTATIVE-RELATED"/>
    <property type="match status" value="1"/>
</dbReference>
<evidence type="ECO:0000313" key="4">
    <source>
        <dbReference type="Proteomes" id="UP000799324"/>
    </source>
</evidence>
<feature type="region of interest" description="Disordered" evidence="1">
    <location>
        <begin position="1"/>
        <end position="30"/>
    </location>
</feature>
<reference evidence="3" key="1">
    <citation type="journal article" date="2020" name="Stud. Mycol.">
        <title>101 Dothideomycetes genomes: a test case for predicting lifestyles and emergence of pathogens.</title>
        <authorList>
            <person name="Haridas S."/>
            <person name="Albert R."/>
            <person name="Binder M."/>
            <person name="Bloem J."/>
            <person name="Labutti K."/>
            <person name="Salamov A."/>
            <person name="Andreopoulos B."/>
            <person name="Baker S."/>
            <person name="Barry K."/>
            <person name="Bills G."/>
            <person name="Bluhm B."/>
            <person name="Cannon C."/>
            <person name="Castanera R."/>
            <person name="Culley D."/>
            <person name="Daum C."/>
            <person name="Ezra D."/>
            <person name="Gonzalez J."/>
            <person name="Henrissat B."/>
            <person name="Kuo A."/>
            <person name="Liang C."/>
            <person name="Lipzen A."/>
            <person name="Lutzoni F."/>
            <person name="Magnuson J."/>
            <person name="Mondo S."/>
            <person name="Nolan M."/>
            <person name="Ohm R."/>
            <person name="Pangilinan J."/>
            <person name="Park H.-J."/>
            <person name="Ramirez L."/>
            <person name="Alfaro M."/>
            <person name="Sun H."/>
            <person name="Tritt A."/>
            <person name="Yoshinaga Y."/>
            <person name="Zwiers L.-H."/>
            <person name="Turgeon B."/>
            <person name="Goodwin S."/>
            <person name="Spatafora J."/>
            <person name="Crous P."/>
            <person name="Grigoriev I."/>
        </authorList>
    </citation>
    <scope>NUCLEOTIDE SEQUENCE</scope>
    <source>
        <strain evidence="3">CBS 122681</strain>
    </source>
</reference>
<feature type="domain" description="Heterokaryon incompatibility" evidence="2">
    <location>
        <begin position="233"/>
        <end position="382"/>
    </location>
</feature>
<feature type="compositionally biased region" description="Polar residues" evidence="1">
    <location>
        <begin position="18"/>
        <end position="27"/>
    </location>
</feature>
<sequence length="751" mass="86178">MSMVSPPAVYETGRNHKPSQLTVTTEPARTEPDSVPVHTLCAICSAFADSCKELDVLQFAKYDIKIENFPGLADVQYSLGTIQQLLSGYRKCHLCTLILSSWKFLDGVVLEELDPSAEVIMNLQMKESWNRVTVTYSSAAEDFGGRFRIPCSENLDISEAYLLRLRTSPRHSCDNVPILKHWLNTCLRDHGGCRSFQTKSTLGRREFPTRILDVMGDRTKLVCDTKSLQESEYVSLSHMWGNPNNGHQICLKESLVSQFRKDIAEDTLSKIYREAIRWTRLLGYRYIWIDSLCIIQDSKTDWNHEASRMALVYGNAVLNMSYLFPPDDEHIREREDPRYWMPCILRVGKPGRTVWIAHSNPPASWLKQDAWPLLKRGWVYQERMLCTRNIYLGHSNLVWECNATHLDELLSNAKHTELSSNDKRDRYYTKGDLLFCLQNLPPPRLNLIVDEKDEDCEWFSLSAWVTMWTAIVNDYRLKALSFEKDRIIAFAGFARMVSNLSGLSYVAGSWLETLQPFLLWSFSPHSAYDKTPQRDLSSKILVDDGSAISSAPSWSWFSAPVYDEARKLKWHADSFLFEDDTARFKCKHCYWARVLRAEHNGEDLRDAQDSLFYDFDGLRIVLDCVVLPAKLTMNKELKVGLRIESLMGTEGLQLQYDHDDPDVNTVDNLPDGAIVAMIAEFRKFSKETEDQSPPVQHILMGLALVPSADQNTWKRIGLWVLEMNPADPSSYYNGPLYETLAAWSQKQIHIV</sequence>
<name>A0A6A6THY8_9PLEO</name>
<evidence type="ECO:0000259" key="2">
    <source>
        <dbReference type="Pfam" id="PF06985"/>
    </source>
</evidence>
<organism evidence="3 4">
    <name type="scientific">Lophiostoma macrostomum CBS 122681</name>
    <dbReference type="NCBI Taxonomy" id="1314788"/>
    <lineage>
        <taxon>Eukaryota</taxon>
        <taxon>Fungi</taxon>
        <taxon>Dikarya</taxon>
        <taxon>Ascomycota</taxon>
        <taxon>Pezizomycotina</taxon>
        <taxon>Dothideomycetes</taxon>
        <taxon>Pleosporomycetidae</taxon>
        <taxon>Pleosporales</taxon>
        <taxon>Lophiostomataceae</taxon>
        <taxon>Lophiostoma</taxon>
    </lineage>
</organism>
<evidence type="ECO:0000313" key="3">
    <source>
        <dbReference type="EMBL" id="KAF2659615.1"/>
    </source>
</evidence>
<evidence type="ECO:0000256" key="1">
    <source>
        <dbReference type="SAM" id="MobiDB-lite"/>
    </source>
</evidence>
<accession>A0A6A6THY8</accession>